<organism evidence="1 2">
    <name type="scientific">Vaccinium darrowii</name>
    <dbReference type="NCBI Taxonomy" id="229202"/>
    <lineage>
        <taxon>Eukaryota</taxon>
        <taxon>Viridiplantae</taxon>
        <taxon>Streptophyta</taxon>
        <taxon>Embryophyta</taxon>
        <taxon>Tracheophyta</taxon>
        <taxon>Spermatophyta</taxon>
        <taxon>Magnoliopsida</taxon>
        <taxon>eudicotyledons</taxon>
        <taxon>Gunneridae</taxon>
        <taxon>Pentapetalae</taxon>
        <taxon>asterids</taxon>
        <taxon>Ericales</taxon>
        <taxon>Ericaceae</taxon>
        <taxon>Vaccinioideae</taxon>
        <taxon>Vaccinieae</taxon>
        <taxon>Vaccinium</taxon>
    </lineage>
</organism>
<keyword evidence="2" id="KW-1185">Reference proteome</keyword>
<accession>A0ACB7X9Y0</accession>
<comment type="caution">
    <text evidence="1">The sequence shown here is derived from an EMBL/GenBank/DDBJ whole genome shotgun (WGS) entry which is preliminary data.</text>
</comment>
<dbReference type="Proteomes" id="UP000828048">
    <property type="component" value="Chromosome 6"/>
</dbReference>
<protein>
    <submittedName>
        <fullName evidence="1">Uncharacterized protein</fullName>
    </submittedName>
</protein>
<gene>
    <name evidence="1" type="ORF">Vadar_015177</name>
</gene>
<evidence type="ECO:0000313" key="2">
    <source>
        <dbReference type="Proteomes" id="UP000828048"/>
    </source>
</evidence>
<proteinExistence type="predicted"/>
<reference evidence="1 2" key="1">
    <citation type="journal article" date="2021" name="Hortic Res">
        <title>High-quality reference genome and annotation aids understanding of berry development for evergreen blueberry (Vaccinium darrowii).</title>
        <authorList>
            <person name="Yu J."/>
            <person name="Hulse-Kemp A.M."/>
            <person name="Babiker E."/>
            <person name="Staton M."/>
        </authorList>
    </citation>
    <scope>NUCLEOTIDE SEQUENCE [LARGE SCALE GENOMIC DNA]</scope>
    <source>
        <strain evidence="2">cv. NJ 8807/NJ 8810</strain>
        <tissue evidence="1">Young leaf</tissue>
    </source>
</reference>
<dbReference type="EMBL" id="CM037156">
    <property type="protein sequence ID" value="KAH7837561.1"/>
    <property type="molecule type" value="Genomic_DNA"/>
</dbReference>
<evidence type="ECO:0000313" key="1">
    <source>
        <dbReference type="EMBL" id="KAH7837561.1"/>
    </source>
</evidence>
<name>A0ACB7X9Y0_9ERIC</name>
<sequence>MLPGIDASNNGQSVQCSGVGNCQNDKSAGNTSKSHGGIGQGGRKGKIGPGIRSLTTQLCKSCVRESFRLHPIAPFNVPHVSTVDAIVAGYFIPKGVNLGCTMTAMLMARLLQAFSWELPSTVAKIELKESAGDLFLAEPLHVKAQPRLAEALYHQL</sequence>